<evidence type="ECO:0000313" key="7">
    <source>
        <dbReference type="Proteomes" id="UP000886889"/>
    </source>
</evidence>
<keyword evidence="3 5" id="KW-0456">Lyase</keyword>
<evidence type="ECO:0000256" key="2">
    <source>
        <dbReference type="ARBA" id="ARBA00023141"/>
    </source>
</evidence>
<dbReference type="InterPro" id="IPR001381">
    <property type="entry name" value="DHquinase_I"/>
</dbReference>
<evidence type="ECO:0000256" key="3">
    <source>
        <dbReference type="ARBA" id="ARBA00023239"/>
    </source>
</evidence>
<feature type="active site" description="Schiff-base intermediate with substrate" evidence="5">
    <location>
        <position position="171"/>
    </location>
</feature>
<dbReference type="Proteomes" id="UP000886889">
    <property type="component" value="Unassembled WGS sequence"/>
</dbReference>
<comment type="caution">
    <text evidence="6">The sequence shown here is derived from an EMBL/GenBank/DDBJ whole genome shotgun (WGS) entry which is preliminary data.</text>
</comment>
<feature type="binding site" evidence="5">
    <location>
        <position position="83"/>
    </location>
    <ligand>
        <name>3-dehydroquinate</name>
        <dbReference type="ChEBI" id="CHEBI:32364"/>
    </ligand>
</feature>
<dbReference type="PANTHER" id="PTHR43699">
    <property type="entry name" value="3-DEHYDROQUINATE DEHYDRATASE"/>
    <property type="match status" value="1"/>
</dbReference>
<accession>A0A9D1T8G1</accession>
<organism evidence="6 7">
    <name type="scientific">Candidatus Merdiplasma excrementigallinarum</name>
    <dbReference type="NCBI Taxonomy" id="2840864"/>
    <lineage>
        <taxon>Bacteria</taxon>
        <taxon>Bacillati</taxon>
        <taxon>Bacillota</taxon>
        <taxon>Clostridia</taxon>
        <taxon>Lachnospirales</taxon>
        <taxon>Lachnospiraceae</taxon>
        <taxon>Lachnospiraceae incertae sedis</taxon>
        <taxon>Candidatus Merdiplasma</taxon>
    </lineage>
</organism>
<dbReference type="GO" id="GO:0003855">
    <property type="term" value="F:3-dehydroquinate dehydratase activity"/>
    <property type="evidence" value="ECO:0007669"/>
    <property type="project" value="UniProtKB-UniRule"/>
</dbReference>
<dbReference type="Pfam" id="PF01487">
    <property type="entry name" value="DHquinase_I"/>
    <property type="match status" value="1"/>
</dbReference>
<dbReference type="InterPro" id="IPR050146">
    <property type="entry name" value="Type-I_3-dehydroquinase"/>
</dbReference>
<keyword evidence="2 5" id="KW-0057">Aromatic amino acid biosynthesis</keyword>
<dbReference type="NCBIfam" id="TIGR01093">
    <property type="entry name" value="aroD"/>
    <property type="match status" value="1"/>
</dbReference>
<dbReference type="Gene3D" id="3.20.20.70">
    <property type="entry name" value="Aldolase class I"/>
    <property type="match status" value="1"/>
</dbReference>
<dbReference type="EMBL" id="DVOS01000016">
    <property type="protein sequence ID" value="HIV22557.1"/>
    <property type="molecule type" value="Genomic_DNA"/>
</dbReference>
<dbReference type="FunFam" id="3.20.20.70:FF:000047">
    <property type="entry name" value="3-dehydroquinate dehydratase"/>
    <property type="match status" value="1"/>
</dbReference>
<dbReference type="AlphaFoldDB" id="A0A9D1T8G1"/>
<comment type="caution">
    <text evidence="5">Lacks conserved residue(s) required for the propagation of feature annotation.</text>
</comment>
<dbReference type="InterPro" id="IPR013785">
    <property type="entry name" value="Aldolase_TIM"/>
</dbReference>
<comment type="catalytic activity">
    <reaction evidence="1 5">
        <text>3-dehydroquinate = 3-dehydroshikimate + H2O</text>
        <dbReference type="Rhea" id="RHEA:21096"/>
        <dbReference type="ChEBI" id="CHEBI:15377"/>
        <dbReference type="ChEBI" id="CHEBI:16630"/>
        <dbReference type="ChEBI" id="CHEBI:32364"/>
        <dbReference type="EC" id="4.2.1.10"/>
    </reaction>
</comment>
<dbReference type="GO" id="GO:0046279">
    <property type="term" value="P:3,4-dihydroxybenzoate biosynthetic process"/>
    <property type="evidence" value="ECO:0007669"/>
    <property type="project" value="TreeGrafter"/>
</dbReference>
<evidence type="ECO:0000256" key="1">
    <source>
        <dbReference type="ARBA" id="ARBA00001864"/>
    </source>
</evidence>
<feature type="binding site" evidence="5">
    <location>
        <position position="233"/>
    </location>
    <ligand>
        <name>3-dehydroquinate</name>
        <dbReference type="ChEBI" id="CHEBI:32364"/>
    </ligand>
</feature>
<feature type="binding site" evidence="5">
    <location>
        <position position="214"/>
    </location>
    <ligand>
        <name>3-dehydroquinate</name>
        <dbReference type="ChEBI" id="CHEBI:32364"/>
    </ligand>
</feature>
<feature type="binding site" evidence="5">
    <location>
        <begin position="47"/>
        <end position="49"/>
    </location>
    <ligand>
        <name>3-dehydroquinate</name>
        <dbReference type="ChEBI" id="CHEBI:32364"/>
    </ligand>
</feature>
<protein>
    <recommendedName>
        <fullName evidence="5">3-dehydroquinate dehydratase</fullName>
        <shortName evidence="5">3-dehydroquinase</shortName>
        <ecNumber evidence="5">4.2.1.10</ecNumber>
    </recommendedName>
    <alternativeName>
        <fullName evidence="5">Type I DHQase</fullName>
    </alternativeName>
    <alternativeName>
        <fullName evidence="5">Type I dehydroquinase</fullName>
        <shortName evidence="5">DHQ1</shortName>
    </alternativeName>
</protein>
<dbReference type="GO" id="GO:0009423">
    <property type="term" value="P:chorismate biosynthetic process"/>
    <property type="evidence" value="ECO:0007669"/>
    <property type="project" value="UniProtKB-UniRule"/>
</dbReference>
<comment type="pathway">
    <text evidence="5">Metabolic intermediate biosynthesis; chorismate biosynthesis; chorismate from D-erythrose 4-phosphate and phosphoenolpyruvate: step 3/7.</text>
</comment>
<evidence type="ECO:0000256" key="5">
    <source>
        <dbReference type="HAMAP-Rule" id="MF_00214"/>
    </source>
</evidence>
<reference evidence="6" key="1">
    <citation type="submission" date="2020-10" db="EMBL/GenBank/DDBJ databases">
        <authorList>
            <person name="Gilroy R."/>
        </authorList>
    </citation>
    <scope>NUCLEOTIDE SEQUENCE</scope>
    <source>
        <strain evidence="6">ChiBcec6-7307</strain>
    </source>
</reference>
<comment type="subunit">
    <text evidence="5">Homodimer.</text>
</comment>
<gene>
    <name evidence="5 6" type="primary">aroD</name>
    <name evidence="6" type="ORF">IAC80_01325</name>
</gene>
<comment type="similarity">
    <text evidence="5">Belongs to the type-I 3-dehydroquinase family.</text>
</comment>
<comment type="function">
    <text evidence="5">Involved in the third step of the chorismate pathway, which leads to the biosynthesis of aromatic amino acids. Catalyzes the cis-dehydration of 3-dehydroquinate (DHQ) and introduces the first double bond of the aromatic ring to yield 3-dehydroshikimate.</text>
</comment>
<dbReference type="CDD" id="cd00502">
    <property type="entry name" value="DHQase_I"/>
    <property type="match status" value="1"/>
</dbReference>
<dbReference type="PANTHER" id="PTHR43699:SF1">
    <property type="entry name" value="3-DEHYDROQUINATE DEHYDRATASE"/>
    <property type="match status" value="1"/>
</dbReference>
<evidence type="ECO:0000313" key="6">
    <source>
        <dbReference type="EMBL" id="HIV22557.1"/>
    </source>
</evidence>
<feature type="binding site" evidence="5">
    <location>
        <position position="237"/>
    </location>
    <ligand>
        <name>3-dehydroquinate</name>
        <dbReference type="ChEBI" id="CHEBI:32364"/>
    </ligand>
</feature>
<reference evidence="6" key="2">
    <citation type="journal article" date="2021" name="PeerJ">
        <title>Extensive microbial diversity within the chicken gut microbiome revealed by metagenomics and culture.</title>
        <authorList>
            <person name="Gilroy R."/>
            <person name="Ravi A."/>
            <person name="Getino M."/>
            <person name="Pursley I."/>
            <person name="Horton D.L."/>
            <person name="Alikhan N.F."/>
            <person name="Baker D."/>
            <person name="Gharbi K."/>
            <person name="Hall N."/>
            <person name="Watson M."/>
            <person name="Adriaenssens E.M."/>
            <person name="Foster-Nyarko E."/>
            <person name="Jarju S."/>
            <person name="Secka A."/>
            <person name="Antonio M."/>
            <person name="Oren A."/>
            <person name="Chaudhuri R.R."/>
            <person name="La Ragione R."/>
            <person name="Hildebrand F."/>
            <person name="Pallen M.J."/>
        </authorList>
    </citation>
    <scope>NUCLEOTIDE SEQUENCE</scope>
    <source>
        <strain evidence="6">ChiBcec6-7307</strain>
    </source>
</reference>
<dbReference type="GO" id="GO:0008652">
    <property type="term" value="P:amino acid biosynthetic process"/>
    <property type="evidence" value="ECO:0007669"/>
    <property type="project" value="UniProtKB-KW"/>
</dbReference>
<dbReference type="HAMAP" id="MF_00214">
    <property type="entry name" value="AroD"/>
    <property type="match status" value="1"/>
</dbReference>
<feature type="active site" description="Proton donor/acceptor" evidence="5">
    <location>
        <position position="144"/>
    </location>
</feature>
<keyword evidence="4 5" id="KW-0704">Schiff base</keyword>
<proteinExistence type="inferred from homology"/>
<evidence type="ECO:0000256" key="4">
    <source>
        <dbReference type="ARBA" id="ARBA00023270"/>
    </source>
</evidence>
<name>A0A9D1T8G1_9FIRM</name>
<dbReference type="EC" id="4.2.1.10" evidence="5"/>
<sequence length="255" mass="27952">MKKKVVAGNVTLEEGAPKICVPLTGRDALGLADDLEKLDGVPWDMVEWRADYYEGLDEPGSLEQALQMIRQKIGGRPLLFTYRTAEEGGKGLDDWEHYRACNERAAGTGLADLIDLEMNRGEERVRSLAACLHDKNTAVLLSFHDFHKTPSREEMVERMRKMQEMGGDVVKLAVMPETGEDVLCLMAASLDMRERYADRPFVTMSMGPMGAVTRISGGLTGSAITFGTAGEASAPGQLPARKLALCLQILSECDE</sequence>
<dbReference type="SUPFAM" id="SSF51569">
    <property type="entry name" value="Aldolase"/>
    <property type="match status" value="1"/>
</dbReference>
<dbReference type="GO" id="GO:0009073">
    <property type="term" value="P:aromatic amino acid family biosynthetic process"/>
    <property type="evidence" value="ECO:0007669"/>
    <property type="project" value="UniProtKB-KW"/>
</dbReference>
<keyword evidence="5" id="KW-0028">Amino-acid biosynthesis</keyword>